<proteinExistence type="predicted"/>
<evidence type="ECO:0000259" key="3">
    <source>
        <dbReference type="Pfam" id="PF00182"/>
    </source>
</evidence>
<dbReference type="InterPro" id="IPR023346">
    <property type="entry name" value="Lysozyme-like_dom_sf"/>
</dbReference>
<protein>
    <recommendedName>
        <fullName evidence="3">Glycoside hydrolase family 19 catalytic domain-containing protein</fullName>
    </recommendedName>
</protein>
<dbReference type="PANTHER" id="PTHR22595:SF79">
    <property type="entry name" value="CHITINASE 12"/>
    <property type="match status" value="1"/>
</dbReference>
<accession>A0A6A4ZJA2</accession>
<dbReference type="OrthoDB" id="72330at2759"/>
<dbReference type="GO" id="GO:0006032">
    <property type="term" value="P:chitin catabolic process"/>
    <property type="evidence" value="ECO:0007669"/>
    <property type="project" value="InterPro"/>
</dbReference>
<dbReference type="GO" id="GO:0016998">
    <property type="term" value="P:cell wall macromolecule catabolic process"/>
    <property type="evidence" value="ECO:0007669"/>
    <property type="project" value="InterPro"/>
</dbReference>
<evidence type="ECO:0000313" key="4">
    <source>
        <dbReference type="EMBL" id="KAF0715067.1"/>
    </source>
</evidence>
<gene>
    <name evidence="4" type="ORF">As57867_003572</name>
</gene>
<dbReference type="CDD" id="cd00325">
    <property type="entry name" value="chitinase_GH19"/>
    <property type="match status" value="1"/>
</dbReference>
<keyword evidence="1" id="KW-0611">Plant defense</keyword>
<comment type="caution">
    <text evidence="4">The sequence shown here is derived from an EMBL/GenBank/DDBJ whole genome shotgun (WGS) entry which is preliminary data.</text>
</comment>
<evidence type="ECO:0000256" key="1">
    <source>
        <dbReference type="ARBA" id="ARBA00022821"/>
    </source>
</evidence>
<organism evidence="4">
    <name type="scientific">Aphanomyces stellatus</name>
    <dbReference type="NCBI Taxonomy" id="120398"/>
    <lineage>
        <taxon>Eukaryota</taxon>
        <taxon>Sar</taxon>
        <taxon>Stramenopiles</taxon>
        <taxon>Oomycota</taxon>
        <taxon>Saprolegniomycetes</taxon>
        <taxon>Saprolegniales</taxon>
        <taxon>Verrucalvaceae</taxon>
        <taxon>Aphanomyces</taxon>
    </lineage>
</organism>
<dbReference type="Pfam" id="PF00182">
    <property type="entry name" value="Glyco_hydro_19"/>
    <property type="match status" value="1"/>
</dbReference>
<dbReference type="SUPFAM" id="SSF53955">
    <property type="entry name" value="Lysozyme-like"/>
    <property type="match status" value="1"/>
</dbReference>
<dbReference type="Gene3D" id="1.10.530.10">
    <property type="match status" value="1"/>
</dbReference>
<feature type="non-terminal residue" evidence="4">
    <location>
        <position position="1"/>
    </location>
</feature>
<evidence type="ECO:0000256" key="2">
    <source>
        <dbReference type="ARBA" id="ARBA00023157"/>
    </source>
</evidence>
<name>A0A6A4ZJA2_9STRA</name>
<dbReference type="GO" id="GO:0004568">
    <property type="term" value="F:chitinase activity"/>
    <property type="evidence" value="ECO:0007669"/>
    <property type="project" value="InterPro"/>
</dbReference>
<dbReference type="EMBL" id="VJMH01000639">
    <property type="protein sequence ID" value="KAF0715067.1"/>
    <property type="molecule type" value="Genomic_DNA"/>
</dbReference>
<dbReference type="InterPro" id="IPR000726">
    <property type="entry name" value="Glyco_hydro_19_cat"/>
</dbReference>
<dbReference type="GO" id="GO:0006952">
    <property type="term" value="P:defense response"/>
    <property type="evidence" value="ECO:0007669"/>
    <property type="project" value="UniProtKB-KW"/>
</dbReference>
<reference evidence="4" key="1">
    <citation type="submission" date="2019-06" db="EMBL/GenBank/DDBJ databases">
        <title>Genomics analysis of Aphanomyces spp. identifies a new class of oomycete effector associated with host adaptation.</title>
        <authorList>
            <person name="Gaulin E."/>
        </authorList>
    </citation>
    <scope>NUCLEOTIDE SEQUENCE</scope>
    <source>
        <strain evidence="4">CBS 578.67</strain>
    </source>
</reference>
<dbReference type="PANTHER" id="PTHR22595">
    <property type="entry name" value="CHITINASE-RELATED"/>
    <property type="match status" value="1"/>
</dbReference>
<dbReference type="AlphaFoldDB" id="A0A6A4ZJA2"/>
<feature type="domain" description="Glycoside hydrolase family 19 catalytic" evidence="3">
    <location>
        <begin position="10"/>
        <end position="106"/>
    </location>
</feature>
<keyword evidence="2" id="KW-1015">Disulfide bond</keyword>
<sequence length="113" mass="12449">VQRQLWLLTFGKAANLDFVASPELIASNSDLVWLSALWYWNTPKWNGNIHDVVGQPGGFAKTTNIINGGMECGLNLPNRDSEKVRIASYTKFCQFLGVAPGDNLSCQTASFQN</sequence>